<dbReference type="RefSeq" id="WP_022796968.1">
    <property type="nucleotide sequence ID" value="NZ_JBQEAI010000024.1"/>
</dbReference>
<keyword evidence="1" id="KW-1133">Transmembrane helix</keyword>
<reference evidence="2 3" key="1">
    <citation type="journal article" date="2018" name="Nat. Biotechnol.">
        <title>A standardized bacterial taxonomy based on genome phylogeny substantially revises the tree of life.</title>
        <authorList>
            <person name="Parks D.H."/>
            <person name="Chuvochina M."/>
            <person name="Waite D.W."/>
            <person name="Rinke C."/>
            <person name="Skarshewski A."/>
            <person name="Chaumeil P.A."/>
            <person name="Hugenholtz P."/>
        </authorList>
    </citation>
    <scope>NUCLEOTIDE SEQUENCE [LARGE SCALE GENOMIC DNA]</scope>
    <source>
        <strain evidence="2">UBA11306</strain>
    </source>
</reference>
<name>A0A3D4S5C6_9ENTE</name>
<evidence type="ECO:0000313" key="3">
    <source>
        <dbReference type="Proteomes" id="UP000262195"/>
    </source>
</evidence>
<evidence type="ECO:0000256" key="1">
    <source>
        <dbReference type="SAM" id="Phobius"/>
    </source>
</evidence>
<feature type="transmembrane region" description="Helical" evidence="1">
    <location>
        <begin position="201"/>
        <end position="219"/>
    </location>
</feature>
<organism evidence="2 3">
    <name type="scientific">Bavariicoccus seileri</name>
    <dbReference type="NCBI Taxonomy" id="549685"/>
    <lineage>
        <taxon>Bacteria</taxon>
        <taxon>Bacillati</taxon>
        <taxon>Bacillota</taxon>
        <taxon>Bacilli</taxon>
        <taxon>Lactobacillales</taxon>
        <taxon>Enterococcaceae</taxon>
        <taxon>Bavariicoccus</taxon>
    </lineage>
</organism>
<proteinExistence type="predicted"/>
<dbReference type="PANTHER" id="PTHR37314:SF4">
    <property type="entry name" value="UPF0700 TRANSMEMBRANE PROTEIN YOAK"/>
    <property type="match status" value="1"/>
</dbReference>
<gene>
    <name evidence="2" type="ORF">DIW15_03895</name>
</gene>
<dbReference type="PANTHER" id="PTHR37314">
    <property type="entry name" value="SLR0142 PROTEIN"/>
    <property type="match status" value="1"/>
</dbReference>
<dbReference type="Proteomes" id="UP000262195">
    <property type="component" value="Unassembled WGS sequence"/>
</dbReference>
<dbReference type="EMBL" id="DQHO01000024">
    <property type="protein sequence ID" value="HCS93836.1"/>
    <property type="molecule type" value="Genomic_DNA"/>
</dbReference>
<keyword evidence="1" id="KW-0812">Transmembrane</keyword>
<accession>A0A3D4S5C6</accession>
<dbReference type="Pfam" id="PF06912">
    <property type="entry name" value="DUF1275"/>
    <property type="match status" value="1"/>
</dbReference>
<feature type="transmembrane region" description="Helical" evidence="1">
    <location>
        <begin position="65"/>
        <end position="84"/>
    </location>
</feature>
<feature type="transmembrane region" description="Helical" evidence="1">
    <location>
        <begin position="96"/>
        <end position="113"/>
    </location>
</feature>
<sequence length="226" mass="25255">MISQVSRPAIVESYIVSFMLAFNGGFLDGYTYLARGGVFANAQTGNIVLLGVNLANTSWTKVGNYLVPVLAFTAGIMLTDYLTFKYQRRSLIRWRQIILAVTLVALFIIAFLNQSFNEIVAIVISFLCAIQYQSFPRIKNQPYASTMCTGNLRSALVHLMIYLRMGTKKELRTCIDYLSVIGMFLFGAATSSFLTEYFAEKAILLVVGSLAIVIIFLELEGFQQEK</sequence>
<dbReference type="AlphaFoldDB" id="A0A3D4S5C6"/>
<evidence type="ECO:0000313" key="2">
    <source>
        <dbReference type="EMBL" id="HCS93836.1"/>
    </source>
</evidence>
<protein>
    <submittedName>
        <fullName evidence="2">DUF1275 domain-containing protein</fullName>
    </submittedName>
</protein>
<feature type="transmembrane region" description="Helical" evidence="1">
    <location>
        <begin position="174"/>
        <end position="195"/>
    </location>
</feature>
<keyword evidence="1" id="KW-0472">Membrane</keyword>
<feature type="transmembrane region" description="Helical" evidence="1">
    <location>
        <begin position="119"/>
        <end position="135"/>
    </location>
</feature>
<comment type="caution">
    <text evidence="2">The sequence shown here is derived from an EMBL/GenBank/DDBJ whole genome shotgun (WGS) entry which is preliminary data.</text>
</comment>
<dbReference type="STRING" id="1121105.GCA_000421665_01709"/>
<dbReference type="InterPro" id="IPR010699">
    <property type="entry name" value="DUF1275"/>
</dbReference>